<evidence type="ECO:0000256" key="3">
    <source>
        <dbReference type="ARBA" id="ARBA00022763"/>
    </source>
</evidence>
<evidence type="ECO:0000256" key="1">
    <source>
        <dbReference type="ARBA" id="ARBA00004123"/>
    </source>
</evidence>
<proteinExistence type="inferred from homology"/>
<accession>A0A8A1LHM3</accession>
<feature type="compositionally biased region" description="Basic and acidic residues" evidence="8">
    <location>
        <begin position="33"/>
        <end position="43"/>
    </location>
</feature>
<dbReference type="GO" id="GO:0030915">
    <property type="term" value="C:Smc5-Smc6 complex"/>
    <property type="evidence" value="ECO:0007669"/>
    <property type="project" value="UniProtKB-UniRule"/>
</dbReference>
<evidence type="ECO:0000256" key="6">
    <source>
        <dbReference type="ARBA" id="ARBA00023242"/>
    </source>
</evidence>
<dbReference type="VEuPathDB" id="FungiDB:I7I53_00671"/>
<feature type="region of interest" description="Disordered" evidence="8">
    <location>
        <begin position="205"/>
        <end position="237"/>
    </location>
</feature>
<feature type="compositionally biased region" description="Acidic residues" evidence="8">
    <location>
        <begin position="227"/>
        <end position="237"/>
    </location>
</feature>
<feature type="compositionally biased region" description="Polar residues" evidence="8">
    <location>
        <begin position="23"/>
        <end position="32"/>
    </location>
</feature>
<dbReference type="PANTHER" id="PTHR16140:SF0">
    <property type="entry name" value="NON-STRUCTURAL MAINTENANCE OF CHROMOSOMES ELEMENT 4"/>
    <property type="match status" value="1"/>
</dbReference>
<protein>
    <recommendedName>
        <fullName evidence="7">Non-structural maintenance of chromosomes element 4</fullName>
    </recommendedName>
</protein>
<gene>
    <name evidence="11" type="ORF">I7I53_00671</name>
</gene>
<dbReference type="Pfam" id="PF08743">
    <property type="entry name" value="Nse4_C"/>
    <property type="match status" value="1"/>
</dbReference>
<dbReference type="AlphaFoldDB" id="A0A8A1LHM3"/>
<feature type="domain" description="Nse4/EID protein Nse3/MAGE-binding" evidence="10">
    <location>
        <begin position="161"/>
        <end position="232"/>
    </location>
</feature>
<feature type="domain" description="Non-structural maintenance of chromosome element 4 C-terminal" evidence="9">
    <location>
        <begin position="362"/>
        <end position="449"/>
    </location>
</feature>
<comment type="subcellular location">
    <subcellularLocation>
        <location evidence="1 7">Nucleus</location>
    </subcellularLocation>
</comment>
<dbReference type="InterPro" id="IPR029225">
    <property type="entry name" value="Nse4_Nse3-bd"/>
</dbReference>
<comment type="function">
    <text evidence="7">Component of the SMC5-SMC6 complex, that promotes sister chromatid alignment after DNA damage and facilitates double-stranded DNA breaks (DSBs) repair via homologous recombination between sister chromatids.</text>
</comment>
<evidence type="ECO:0000259" key="9">
    <source>
        <dbReference type="Pfam" id="PF08743"/>
    </source>
</evidence>
<dbReference type="InterPro" id="IPR027786">
    <property type="entry name" value="Nse4/EID"/>
</dbReference>
<organism evidence="11 12">
    <name type="scientific">Ajellomyces capsulatus (strain H88)</name>
    <name type="common">Darling's disease fungus</name>
    <name type="synonym">Histoplasma capsulatum</name>
    <dbReference type="NCBI Taxonomy" id="544711"/>
    <lineage>
        <taxon>Eukaryota</taxon>
        <taxon>Fungi</taxon>
        <taxon>Dikarya</taxon>
        <taxon>Ascomycota</taxon>
        <taxon>Pezizomycotina</taxon>
        <taxon>Eurotiomycetes</taxon>
        <taxon>Eurotiomycetidae</taxon>
        <taxon>Onygenales</taxon>
        <taxon>Ajellomycetaceae</taxon>
        <taxon>Histoplasma</taxon>
    </lineage>
</organism>
<keyword evidence="5 7" id="KW-0234">DNA repair</keyword>
<keyword evidence="3 7" id="KW-0227">DNA damage</keyword>
<feature type="region of interest" description="Disordered" evidence="8">
    <location>
        <begin position="272"/>
        <end position="303"/>
    </location>
</feature>
<dbReference type="PANTHER" id="PTHR16140">
    <property type="entry name" value="NON-STRUCTURAL MAINTENANCE OF CHROMOSOMES ELEMENT 4"/>
    <property type="match status" value="1"/>
</dbReference>
<evidence type="ECO:0000259" key="10">
    <source>
        <dbReference type="Pfam" id="PF15412"/>
    </source>
</evidence>
<comment type="similarity">
    <text evidence="2 7">Belongs to the NSE4 family.</text>
</comment>
<reference evidence="11" key="1">
    <citation type="submission" date="2021-01" db="EMBL/GenBank/DDBJ databases">
        <title>Chromosome-level genome assembly of a human fungal pathogen reveals clustering of transcriptionally co-regulated genes.</title>
        <authorList>
            <person name="Voorhies M."/>
            <person name="Cohen S."/>
            <person name="Shea T.P."/>
            <person name="Petrus S."/>
            <person name="Munoz J.F."/>
            <person name="Poplawski S."/>
            <person name="Goldman W.E."/>
            <person name="Michael T."/>
            <person name="Cuomo C.A."/>
            <person name="Sil A."/>
            <person name="Beyhan S."/>
        </authorList>
    </citation>
    <scope>NUCLEOTIDE SEQUENCE</scope>
    <source>
        <strain evidence="11">H88</strain>
    </source>
</reference>
<keyword evidence="4 7" id="KW-0233">DNA recombination</keyword>
<dbReference type="GO" id="GO:0006281">
    <property type="term" value="P:DNA repair"/>
    <property type="evidence" value="ECO:0007669"/>
    <property type="project" value="UniProtKB-UniRule"/>
</dbReference>
<sequence>MKTRMSSEGGSPASPAVGSSDGTAFSPSPSFSSDKENRTSARRLDKRKPGHLTSESTQHSQAMADASNKRRRVSEKGGPDRQSQATPRRQPRHIQDTDLYDPDQDPEERRKIRKGFRDLVTNLNDSRAEYLQPGSDGIRTTLDKANELYKSVKQTSDATIDSRLLVSAADLSYRRTAKAVLGDGETGIDVDEFVSKCISFMRQGPRGEGYSLSSTQRRRRRITGNDPNEEDSDEEGDPLNWDWLGRKACVPNNLRPSLSGFLLGPLSVQKRFRQQSQRRARQARLDPSQNVQPQDVKETDTDKQEVSNLTTMCTDIREILVKTQTHSETLVNEELCRMGSDVSEDVIKEVMSKHAISDDGGVPLFRFCINPKSFGQTVENLFYISFLVRDGSVGISLDSNQLPTLLPSQPAAPSEAQAKKMRKHQTVFSLDFETWENLIKVFDIREPLIPHRNDEATERANKEVATTLLPGTAKSV</sequence>
<feature type="region of interest" description="Disordered" evidence="8">
    <location>
        <begin position="1"/>
        <end position="109"/>
    </location>
</feature>
<dbReference type="Pfam" id="PF15412">
    <property type="entry name" value="Nse4-Nse3_bdg"/>
    <property type="match status" value="1"/>
</dbReference>
<comment type="subunit">
    <text evidence="7">Component of the SMC5-SMC6 complex.</text>
</comment>
<keyword evidence="6 7" id="KW-0539">Nucleus</keyword>
<feature type="compositionally biased region" description="Low complexity" evidence="8">
    <location>
        <begin position="1"/>
        <end position="22"/>
    </location>
</feature>
<dbReference type="InterPro" id="IPR014854">
    <property type="entry name" value="Nse4_C"/>
</dbReference>
<evidence type="ECO:0000256" key="7">
    <source>
        <dbReference type="RuleBase" id="RU365071"/>
    </source>
</evidence>
<evidence type="ECO:0000313" key="12">
    <source>
        <dbReference type="Proteomes" id="UP000663419"/>
    </source>
</evidence>
<evidence type="ECO:0000256" key="5">
    <source>
        <dbReference type="ARBA" id="ARBA00023204"/>
    </source>
</evidence>
<evidence type="ECO:0000256" key="4">
    <source>
        <dbReference type="ARBA" id="ARBA00023172"/>
    </source>
</evidence>
<dbReference type="Proteomes" id="UP000663419">
    <property type="component" value="Chromosome 3"/>
</dbReference>
<evidence type="ECO:0000313" key="11">
    <source>
        <dbReference type="EMBL" id="QSS53416.1"/>
    </source>
</evidence>
<evidence type="ECO:0000256" key="2">
    <source>
        <dbReference type="ARBA" id="ARBA00008997"/>
    </source>
</evidence>
<dbReference type="EMBL" id="CP069104">
    <property type="protein sequence ID" value="QSS53416.1"/>
    <property type="molecule type" value="Genomic_DNA"/>
</dbReference>
<name>A0A8A1LHM3_AJEC8</name>
<dbReference type="GO" id="GO:0005634">
    <property type="term" value="C:nucleus"/>
    <property type="evidence" value="ECO:0007669"/>
    <property type="project" value="UniProtKB-SubCell"/>
</dbReference>
<dbReference type="GO" id="GO:0006310">
    <property type="term" value="P:DNA recombination"/>
    <property type="evidence" value="ECO:0007669"/>
    <property type="project" value="UniProtKB-UniRule"/>
</dbReference>
<evidence type="ECO:0000256" key="8">
    <source>
        <dbReference type="SAM" id="MobiDB-lite"/>
    </source>
</evidence>
<feature type="compositionally biased region" description="Basic residues" evidence="8">
    <location>
        <begin position="272"/>
        <end position="282"/>
    </location>
</feature>